<reference evidence="2 5" key="1">
    <citation type="journal article" date="2011" name="Nature">
        <title>The Medicago genome provides insight into the evolution of rhizobial symbioses.</title>
        <authorList>
            <person name="Young N.D."/>
            <person name="Debelle F."/>
            <person name="Oldroyd G.E."/>
            <person name="Geurts R."/>
            <person name="Cannon S.B."/>
            <person name="Udvardi M.K."/>
            <person name="Benedito V.A."/>
            <person name="Mayer K.F."/>
            <person name="Gouzy J."/>
            <person name="Schoof H."/>
            <person name="Van de Peer Y."/>
            <person name="Proost S."/>
            <person name="Cook D.R."/>
            <person name="Meyers B.C."/>
            <person name="Spannagl M."/>
            <person name="Cheung F."/>
            <person name="De Mita S."/>
            <person name="Krishnakumar V."/>
            <person name="Gundlach H."/>
            <person name="Zhou S."/>
            <person name="Mudge J."/>
            <person name="Bharti A.K."/>
            <person name="Murray J.D."/>
            <person name="Naoumkina M.A."/>
            <person name="Rosen B."/>
            <person name="Silverstein K.A."/>
            <person name="Tang H."/>
            <person name="Rombauts S."/>
            <person name="Zhao P.X."/>
            <person name="Zhou P."/>
            <person name="Barbe V."/>
            <person name="Bardou P."/>
            <person name="Bechner M."/>
            <person name="Bellec A."/>
            <person name="Berger A."/>
            <person name="Berges H."/>
            <person name="Bidwell S."/>
            <person name="Bisseling T."/>
            <person name="Choisne N."/>
            <person name="Couloux A."/>
            <person name="Denny R."/>
            <person name="Deshpande S."/>
            <person name="Dai X."/>
            <person name="Doyle J.J."/>
            <person name="Dudez A.M."/>
            <person name="Farmer A.D."/>
            <person name="Fouteau S."/>
            <person name="Franken C."/>
            <person name="Gibelin C."/>
            <person name="Gish J."/>
            <person name="Goldstein S."/>
            <person name="Gonzalez A.J."/>
            <person name="Green P.J."/>
            <person name="Hallab A."/>
            <person name="Hartog M."/>
            <person name="Hua A."/>
            <person name="Humphray S.J."/>
            <person name="Jeong D.H."/>
            <person name="Jing Y."/>
            <person name="Jocker A."/>
            <person name="Kenton S.M."/>
            <person name="Kim D.J."/>
            <person name="Klee K."/>
            <person name="Lai H."/>
            <person name="Lang C."/>
            <person name="Lin S."/>
            <person name="Macmil S.L."/>
            <person name="Magdelenat G."/>
            <person name="Matthews L."/>
            <person name="McCorrison J."/>
            <person name="Monaghan E.L."/>
            <person name="Mun J.H."/>
            <person name="Najar F.Z."/>
            <person name="Nicholson C."/>
            <person name="Noirot C."/>
            <person name="O'Bleness M."/>
            <person name="Paule C.R."/>
            <person name="Poulain J."/>
            <person name="Prion F."/>
            <person name="Qin B."/>
            <person name="Qu C."/>
            <person name="Retzel E.F."/>
            <person name="Riddle C."/>
            <person name="Sallet E."/>
            <person name="Samain S."/>
            <person name="Samson N."/>
            <person name="Sanders I."/>
            <person name="Saurat O."/>
            <person name="Scarpelli C."/>
            <person name="Schiex T."/>
            <person name="Segurens B."/>
            <person name="Severin A.J."/>
            <person name="Sherrier D.J."/>
            <person name="Shi R."/>
            <person name="Sims S."/>
            <person name="Singer S.R."/>
            <person name="Sinharoy S."/>
            <person name="Sterck L."/>
            <person name="Viollet A."/>
            <person name="Wang B.B."/>
            <person name="Wang K."/>
            <person name="Wang M."/>
            <person name="Wang X."/>
            <person name="Warfsmann J."/>
            <person name="Weissenbach J."/>
            <person name="White D.D."/>
            <person name="White J.D."/>
            <person name="Wiley G.B."/>
            <person name="Wincker P."/>
            <person name="Xing Y."/>
            <person name="Yang L."/>
            <person name="Yao Z."/>
            <person name="Ying F."/>
            <person name="Zhai J."/>
            <person name="Zhou L."/>
            <person name="Zuber A."/>
            <person name="Denarie J."/>
            <person name="Dixon R.A."/>
            <person name="May G.D."/>
            <person name="Schwartz D.C."/>
            <person name="Rogers J."/>
            <person name="Quetier F."/>
            <person name="Town C.D."/>
            <person name="Roe B.A."/>
        </authorList>
    </citation>
    <scope>NUCLEOTIDE SEQUENCE [LARGE SCALE GENOMIC DNA]</scope>
    <source>
        <strain evidence="2">A17</strain>
        <strain evidence="4 5">cv. Jemalong A17</strain>
    </source>
</reference>
<reference evidence="2 5" key="2">
    <citation type="journal article" date="2014" name="BMC Genomics">
        <title>An improved genome release (version Mt4.0) for the model legume Medicago truncatula.</title>
        <authorList>
            <person name="Tang H."/>
            <person name="Krishnakumar V."/>
            <person name="Bidwell S."/>
            <person name="Rosen B."/>
            <person name="Chan A."/>
            <person name="Zhou S."/>
            <person name="Gentzbittel L."/>
            <person name="Childs K.L."/>
            <person name="Yandell M."/>
            <person name="Gundlach H."/>
            <person name="Mayer K.F."/>
            <person name="Schwartz D.C."/>
            <person name="Town C.D."/>
        </authorList>
    </citation>
    <scope>GENOME REANNOTATION</scope>
    <source>
        <strain evidence="2">A17</strain>
        <strain evidence="4 5">cv. Jemalong A17</strain>
    </source>
</reference>
<name>A0A072TPW1_MEDTR</name>
<dbReference type="Proteomes" id="UP000265566">
    <property type="component" value="Chromosome 8"/>
</dbReference>
<dbReference type="Proteomes" id="UP000002051">
    <property type="component" value="Chromosome 8"/>
</dbReference>
<dbReference type="Gene3D" id="3.80.10.10">
    <property type="entry name" value="Ribonuclease Inhibitor"/>
    <property type="match status" value="1"/>
</dbReference>
<dbReference type="PANTHER" id="PTHR31900">
    <property type="entry name" value="F-BOX/RNI SUPERFAMILY PROTEIN-RELATED"/>
    <property type="match status" value="1"/>
</dbReference>
<accession>A0A072TPW1</accession>
<evidence type="ECO:0000259" key="1">
    <source>
        <dbReference type="PROSITE" id="PS50181"/>
    </source>
</evidence>
<dbReference type="KEGG" id="mtr:25501228"/>
<dbReference type="InterPro" id="IPR036047">
    <property type="entry name" value="F-box-like_dom_sf"/>
</dbReference>
<dbReference type="OrthoDB" id="1412189at2759"/>
<proteinExistence type="predicted"/>
<feature type="domain" description="F-box" evidence="1">
    <location>
        <begin position="18"/>
        <end position="68"/>
    </location>
</feature>
<dbReference type="AlphaFoldDB" id="A0A072TPW1"/>
<evidence type="ECO:0000313" key="2">
    <source>
        <dbReference type="EMBL" id="KEH19422.1"/>
    </source>
</evidence>
<dbReference type="PROSITE" id="PS50181">
    <property type="entry name" value="FBOX"/>
    <property type="match status" value="1"/>
</dbReference>
<dbReference type="EnsemblPlants" id="KEH19422">
    <property type="protein sequence ID" value="KEH19422"/>
    <property type="gene ID" value="MTR_8g058970"/>
</dbReference>
<gene>
    <name evidence="4" type="primary">25501228</name>
    <name evidence="2" type="ordered locus">MTR_8g058970</name>
    <name evidence="3" type="ORF">MtrunA17_Chr8g0360061</name>
</gene>
<evidence type="ECO:0000313" key="5">
    <source>
        <dbReference type="Proteomes" id="UP000002051"/>
    </source>
</evidence>
<keyword evidence="5" id="KW-1185">Reference proteome</keyword>
<evidence type="ECO:0000313" key="4">
    <source>
        <dbReference type="EnsemblPlants" id="KEH19422"/>
    </source>
</evidence>
<dbReference type="InterPro" id="IPR032675">
    <property type="entry name" value="LRR_dom_sf"/>
</dbReference>
<dbReference type="Pfam" id="PF24758">
    <property type="entry name" value="LRR_At5g56370"/>
    <property type="match status" value="1"/>
</dbReference>
<reference evidence="3" key="4">
    <citation type="journal article" date="2018" name="Nat. Plants">
        <title>Whole-genome landscape of Medicago truncatula symbiotic genes.</title>
        <authorList>
            <person name="Pecrix Y."/>
            <person name="Gamas P."/>
            <person name="Carrere S."/>
        </authorList>
    </citation>
    <scope>NUCLEOTIDE SEQUENCE</scope>
    <source>
        <tissue evidence="3">Leaves</tissue>
    </source>
</reference>
<dbReference type="SMART" id="SM00579">
    <property type="entry name" value="FBD"/>
    <property type="match status" value="1"/>
</dbReference>
<dbReference type="Pfam" id="PF00646">
    <property type="entry name" value="F-box"/>
    <property type="match status" value="1"/>
</dbReference>
<dbReference type="EMBL" id="CM001224">
    <property type="protein sequence ID" value="KEH19422.1"/>
    <property type="molecule type" value="Genomic_DNA"/>
</dbReference>
<reference evidence="4" key="3">
    <citation type="submission" date="2015-04" db="UniProtKB">
        <authorList>
            <consortium name="EnsemblPlants"/>
        </authorList>
    </citation>
    <scope>IDENTIFICATION</scope>
    <source>
        <strain evidence="4">cv. Jemalong A17</strain>
    </source>
</reference>
<dbReference type="SUPFAM" id="SSF81383">
    <property type="entry name" value="F-box domain"/>
    <property type="match status" value="1"/>
</dbReference>
<dbReference type="InterPro" id="IPR001810">
    <property type="entry name" value="F-box_dom"/>
</dbReference>
<dbReference type="InterPro" id="IPR053781">
    <property type="entry name" value="F-box_AtFBL13-like"/>
</dbReference>
<dbReference type="PANTHER" id="PTHR31900:SF30">
    <property type="entry name" value="SUPERFAMILY PROTEIN, PUTATIVE-RELATED"/>
    <property type="match status" value="1"/>
</dbReference>
<dbReference type="InterPro" id="IPR006566">
    <property type="entry name" value="FBD"/>
</dbReference>
<dbReference type="InterPro" id="IPR050232">
    <property type="entry name" value="FBL13/AtMIF1-like"/>
</dbReference>
<dbReference type="EMBL" id="PSQE01000008">
    <property type="protein sequence ID" value="RHN40898.1"/>
    <property type="molecule type" value="Genomic_DNA"/>
</dbReference>
<dbReference type="HOGENOM" id="CLU_010721_1_2_1"/>
<dbReference type="Gene3D" id="1.20.1280.50">
    <property type="match status" value="1"/>
</dbReference>
<protein>
    <submittedName>
        <fullName evidence="2">F-box/RNI/FBD-like domain protein</fullName>
    </submittedName>
    <submittedName>
        <fullName evidence="3">Putative F-box domain, FBD domain, leucine-rich repeat domain, L domain-containing protein</fullName>
    </submittedName>
</protein>
<sequence>MEESSKRRKTENENEDKIDRLSPLPDTLLCHILSFLPTKTFVSTMTLVSRRYRHLWKHLQSFNFYYDYNPILGANSENFKRFAVFVNAVLTQRHSIDVRKMRLSCGYFKSQPEDPHAYLYDSWVRSGARFTEMSVDAWIRIAAGPLLEEMNLALFTSEDHGFRLPLAVLSCPKLLSLSLCGEIVVELAQSSAISLPSLKTLKLDIGNVDVNSVDILLSSCPILETLELAFSPISLAKLRVPSTLKSLKLTVENDIGACLEIDAPDLKYLSLTRITFANDAAVGNLHNVKEAYLDVFSTPENENESVDPLLILLQALTGIKRLVLRCYTAKTLVDGQPIINFSNIHFPEFHHLLHLELILPTFDTFLYGVLQKCPMLQALIIQNDKDTSPNESDLEVKPSTVPNCLVSHLSYMHIKGYQGDSSEMEFASYVLQNGLVLKKMIISGVLLDQKKKWEKYRCLSKFSNMPRGSAVCQVTFD</sequence>
<dbReference type="SUPFAM" id="SSF52047">
    <property type="entry name" value="RNI-like"/>
    <property type="match status" value="1"/>
</dbReference>
<organism evidence="2 5">
    <name type="scientific">Medicago truncatula</name>
    <name type="common">Barrel medic</name>
    <name type="synonym">Medicago tribuloides</name>
    <dbReference type="NCBI Taxonomy" id="3880"/>
    <lineage>
        <taxon>Eukaryota</taxon>
        <taxon>Viridiplantae</taxon>
        <taxon>Streptophyta</taxon>
        <taxon>Embryophyta</taxon>
        <taxon>Tracheophyta</taxon>
        <taxon>Spermatophyta</taxon>
        <taxon>Magnoliopsida</taxon>
        <taxon>eudicotyledons</taxon>
        <taxon>Gunneridae</taxon>
        <taxon>Pentapetalae</taxon>
        <taxon>rosids</taxon>
        <taxon>fabids</taxon>
        <taxon>Fabales</taxon>
        <taxon>Fabaceae</taxon>
        <taxon>Papilionoideae</taxon>
        <taxon>50 kb inversion clade</taxon>
        <taxon>NPAAA clade</taxon>
        <taxon>Hologalegina</taxon>
        <taxon>IRL clade</taxon>
        <taxon>Trifolieae</taxon>
        <taxon>Medicago</taxon>
    </lineage>
</organism>
<dbReference type="CDD" id="cd22160">
    <property type="entry name" value="F-box_AtFBL13-like"/>
    <property type="match status" value="1"/>
</dbReference>
<dbReference type="Gramene" id="rna47142">
    <property type="protein sequence ID" value="RHN40898.1"/>
    <property type="gene ID" value="gene47142"/>
</dbReference>
<evidence type="ECO:0000313" key="3">
    <source>
        <dbReference type="EMBL" id="RHN40898.1"/>
    </source>
</evidence>
<dbReference type="Pfam" id="PF08387">
    <property type="entry name" value="FBD"/>
    <property type="match status" value="1"/>
</dbReference>
<dbReference type="STRING" id="3880.A0A072TPW1"/>
<dbReference type="InterPro" id="IPR055411">
    <property type="entry name" value="LRR_FXL15/At3g58940/PEG3-like"/>
</dbReference>